<dbReference type="PROSITE" id="PS50949">
    <property type="entry name" value="HTH_GNTR"/>
    <property type="match status" value="1"/>
</dbReference>
<dbReference type="SUPFAM" id="SSF48008">
    <property type="entry name" value="GntR ligand-binding domain-like"/>
    <property type="match status" value="1"/>
</dbReference>
<accession>A0A920CDK1</accession>
<dbReference type="AlphaFoldDB" id="A0A920CDK1"/>
<dbReference type="SMART" id="SM00345">
    <property type="entry name" value="HTH_GNTR"/>
    <property type="match status" value="1"/>
</dbReference>
<evidence type="ECO:0000256" key="1">
    <source>
        <dbReference type="ARBA" id="ARBA00023015"/>
    </source>
</evidence>
<dbReference type="InterPro" id="IPR036388">
    <property type="entry name" value="WH-like_DNA-bd_sf"/>
</dbReference>
<keyword evidence="3" id="KW-0804">Transcription</keyword>
<dbReference type="EMBL" id="BORQ01000007">
    <property type="protein sequence ID" value="GIO33898.1"/>
    <property type="molecule type" value="Genomic_DNA"/>
</dbReference>
<dbReference type="GO" id="GO:0003700">
    <property type="term" value="F:DNA-binding transcription factor activity"/>
    <property type="evidence" value="ECO:0007669"/>
    <property type="project" value="InterPro"/>
</dbReference>
<dbReference type="Pfam" id="PF00392">
    <property type="entry name" value="GntR"/>
    <property type="match status" value="1"/>
</dbReference>
<keyword evidence="6" id="KW-1185">Reference proteome</keyword>
<evidence type="ECO:0000256" key="3">
    <source>
        <dbReference type="ARBA" id="ARBA00023163"/>
    </source>
</evidence>
<dbReference type="InterPro" id="IPR036390">
    <property type="entry name" value="WH_DNA-bd_sf"/>
</dbReference>
<dbReference type="InterPro" id="IPR011711">
    <property type="entry name" value="GntR_C"/>
</dbReference>
<dbReference type="Pfam" id="PF07729">
    <property type="entry name" value="FCD"/>
    <property type="match status" value="1"/>
</dbReference>
<dbReference type="PRINTS" id="PR00035">
    <property type="entry name" value="HTHGNTR"/>
</dbReference>
<evidence type="ECO:0000313" key="6">
    <source>
        <dbReference type="Proteomes" id="UP000679779"/>
    </source>
</evidence>
<gene>
    <name evidence="5" type="primary">lutR</name>
    <name evidence="5" type="ORF">J2TS6_50390</name>
</gene>
<dbReference type="InterPro" id="IPR000524">
    <property type="entry name" value="Tscrpt_reg_HTH_GntR"/>
</dbReference>
<name>A0A920CDK1_9BACL</name>
<organism evidence="5 6">
    <name type="scientific">Paenibacillus albilobatus</name>
    <dbReference type="NCBI Taxonomy" id="2716884"/>
    <lineage>
        <taxon>Bacteria</taxon>
        <taxon>Bacillati</taxon>
        <taxon>Bacillota</taxon>
        <taxon>Bacilli</taxon>
        <taxon>Bacillales</taxon>
        <taxon>Paenibacillaceae</taxon>
        <taxon>Paenibacillus</taxon>
    </lineage>
</organism>
<dbReference type="RefSeq" id="WP_306434073.1">
    <property type="nucleotide sequence ID" value="NZ_BORQ01000007.1"/>
</dbReference>
<dbReference type="SMART" id="SM00895">
    <property type="entry name" value="FCD"/>
    <property type="match status" value="1"/>
</dbReference>
<feature type="domain" description="HTH gntR-type" evidence="4">
    <location>
        <begin position="8"/>
        <end position="76"/>
    </location>
</feature>
<dbReference type="Gene3D" id="1.10.10.10">
    <property type="entry name" value="Winged helix-like DNA-binding domain superfamily/Winged helix DNA-binding domain"/>
    <property type="match status" value="1"/>
</dbReference>
<dbReference type="Proteomes" id="UP000679779">
    <property type="component" value="Unassembled WGS sequence"/>
</dbReference>
<dbReference type="GO" id="GO:0003677">
    <property type="term" value="F:DNA binding"/>
    <property type="evidence" value="ECO:0007669"/>
    <property type="project" value="UniProtKB-KW"/>
</dbReference>
<dbReference type="InterPro" id="IPR008920">
    <property type="entry name" value="TF_FadR/GntR_C"/>
</dbReference>
<keyword evidence="2" id="KW-0238">DNA-binding</keyword>
<evidence type="ECO:0000256" key="2">
    <source>
        <dbReference type="ARBA" id="ARBA00023125"/>
    </source>
</evidence>
<keyword evidence="1" id="KW-0805">Transcription regulation</keyword>
<dbReference type="SUPFAM" id="SSF46785">
    <property type="entry name" value="Winged helix' DNA-binding domain"/>
    <property type="match status" value="1"/>
</dbReference>
<evidence type="ECO:0000259" key="4">
    <source>
        <dbReference type="PROSITE" id="PS50949"/>
    </source>
</evidence>
<sequence>MTNQQRPLKQYEWVMNDLKKQMDEGRLAPGDRLASVVDLAAQYNVGRSTIREALSALKAMGLLNIKQGGGTFVKAPPSEAGPVHPMQRYDDLWEGRAASLRHLLEVRRVLEAGCAALAAQQRTAEDLAVFEKLLEDMRQSEDEHFIEQADVKFHQQIAAATRNPLLLELMESLASKLHESMKDMRALWFYAERSSAERLLQEHIRIYEAIAGQDAKEASARMELHISKVEQVLNEKKAGDHHLRMT</sequence>
<reference evidence="5" key="1">
    <citation type="submission" date="2021-03" db="EMBL/GenBank/DDBJ databases">
        <title>Antimicrobial resistance genes in bacteria isolated from Japanese honey, and their potential for conferring macrolide and lincosamide resistance in the American foulbrood pathogen Paenibacillus larvae.</title>
        <authorList>
            <person name="Okamoto M."/>
            <person name="Kumagai M."/>
            <person name="Kanamori H."/>
            <person name="Takamatsu D."/>
        </authorList>
    </citation>
    <scope>NUCLEOTIDE SEQUENCE</scope>
    <source>
        <strain evidence="5">J2TS6</strain>
    </source>
</reference>
<dbReference type="Gene3D" id="1.20.120.530">
    <property type="entry name" value="GntR ligand-binding domain-like"/>
    <property type="match status" value="1"/>
</dbReference>
<protein>
    <submittedName>
        <fullName evidence="5">HTH-type transcriptional regulator LutR</fullName>
    </submittedName>
</protein>
<comment type="caution">
    <text evidence="5">The sequence shown here is derived from an EMBL/GenBank/DDBJ whole genome shotgun (WGS) entry which is preliminary data.</text>
</comment>
<dbReference type="CDD" id="cd07377">
    <property type="entry name" value="WHTH_GntR"/>
    <property type="match status" value="1"/>
</dbReference>
<evidence type="ECO:0000313" key="5">
    <source>
        <dbReference type="EMBL" id="GIO33898.1"/>
    </source>
</evidence>
<dbReference type="PANTHER" id="PTHR43537:SF5">
    <property type="entry name" value="UXU OPERON TRANSCRIPTIONAL REGULATOR"/>
    <property type="match status" value="1"/>
</dbReference>
<proteinExistence type="predicted"/>
<dbReference type="PANTHER" id="PTHR43537">
    <property type="entry name" value="TRANSCRIPTIONAL REGULATOR, GNTR FAMILY"/>
    <property type="match status" value="1"/>
</dbReference>